<comment type="caution">
    <text evidence="1">The sequence shown here is derived from an EMBL/GenBank/DDBJ whole genome shotgun (WGS) entry which is preliminary data.</text>
</comment>
<proteinExistence type="predicted"/>
<evidence type="ECO:0000313" key="1">
    <source>
        <dbReference type="EMBL" id="RDB22513.1"/>
    </source>
</evidence>
<dbReference type="EMBL" id="LUEZ02000049">
    <property type="protein sequence ID" value="RDB22513.1"/>
    <property type="molecule type" value="Genomic_DNA"/>
</dbReference>
<gene>
    <name evidence="1" type="ORF">Hypma_010176</name>
</gene>
<evidence type="ECO:0000313" key="2">
    <source>
        <dbReference type="Proteomes" id="UP000076154"/>
    </source>
</evidence>
<name>A0A369JS40_HYPMA</name>
<dbReference type="AlphaFoldDB" id="A0A369JS40"/>
<protein>
    <submittedName>
        <fullName evidence="1">Uncharacterized protein</fullName>
    </submittedName>
</protein>
<dbReference type="InParanoid" id="A0A369JS40"/>
<dbReference type="Proteomes" id="UP000076154">
    <property type="component" value="Unassembled WGS sequence"/>
</dbReference>
<keyword evidence="2" id="KW-1185">Reference proteome</keyword>
<sequence length="195" mass="21552">MGGEEILFFDKSIQSPIGFSTSTKQPPTHVELFLPPPCPSTRGMNFMSPMPLGLNYLSHFARGRLWLVVHACNPSHLRLVLLVALFSETPPKVVAFLCSNTTTPPIAMPSNAGPLVNPHSTLHISLSATPQHAPTMGFIVPAMSTIRYRSFYVCLRCRGGIMADVSKVECSFQSLVYDGLTERMLRLYHKSSYLL</sequence>
<organism evidence="1 2">
    <name type="scientific">Hypsizygus marmoreus</name>
    <name type="common">White beech mushroom</name>
    <name type="synonym">Agaricus marmoreus</name>
    <dbReference type="NCBI Taxonomy" id="39966"/>
    <lineage>
        <taxon>Eukaryota</taxon>
        <taxon>Fungi</taxon>
        <taxon>Dikarya</taxon>
        <taxon>Basidiomycota</taxon>
        <taxon>Agaricomycotina</taxon>
        <taxon>Agaricomycetes</taxon>
        <taxon>Agaricomycetidae</taxon>
        <taxon>Agaricales</taxon>
        <taxon>Tricholomatineae</taxon>
        <taxon>Lyophyllaceae</taxon>
        <taxon>Hypsizygus</taxon>
    </lineage>
</organism>
<reference evidence="1" key="1">
    <citation type="submission" date="2018-04" db="EMBL/GenBank/DDBJ databases">
        <title>Whole genome sequencing of Hypsizygus marmoreus.</title>
        <authorList>
            <person name="Choi I.-G."/>
            <person name="Min B."/>
            <person name="Kim J.-G."/>
            <person name="Kim S."/>
            <person name="Oh Y.-L."/>
            <person name="Kong W.-S."/>
            <person name="Park H."/>
            <person name="Jeong J."/>
            <person name="Song E.-S."/>
        </authorList>
    </citation>
    <scope>NUCLEOTIDE SEQUENCE [LARGE SCALE GENOMIC DNA]</scope>
    <source>
        <strain evidence="1">51987-8</strain>
    </source>
</reference>
<accession>A0A369JS40</accession>